<evidence type="ECO:0000313" key="6">
    <source>
        <dbReference type="Proteomes" id="UP000093267"/>
    </source>
</evidence>
<dbReference type="KEGG" id="lpd:AYR62_11260"/>
<evidence type="ECO:0000256" key="1">
    <source>
        <dbReference type="SAM" id="MobiDB-lite"/>
    </source>
</evidence>
<dbReference type="InterPro" id="IPR007379">
    <property type="entry name" value="Tim44-like_dom"/>
</dbReference>
<evidence type="ECO:0000259" key="4">
    <source>
        <dbReference type="SMART" id="SM00978"/>
    </source>
</evidence>
<keyword evidence="2" id="KW-0472">Membrane</keyword>
<evidence type="ECO:0000256" key="2">
    <source>
        <dbReference type="SAM" id="Phobius"/>
    </source>
</evidence>
<keyword evidence="3" id="KW-0732">Signal</keyword>
<keyword evidence="2" id="KW-0812">Transmembrane</keyword>
<protein>
    <recommendedName>
        <fullName evidence="4">Tim44-like domain-containing protein</fullName>
    </recommendedName>
</protein>
<dbReference type="AlphaFoldDB" id="A0A1B2IXU5"/>
<feature type="transmembrane region" description="Helical" evidence="2">
    <location>
        <begin position="62"/>
        <end position="80"/>
    </location>
</feature>
<feature type="compositionally biased region" description="Low complexity" evidence="1">
    <location>
        <begin position="31"/>
        <end position="46"/>
    </location>
</feature>
<dbReference type="Pfam" id="PF04280">
    <property type="entry name" value="Tim44"/>
    <property type="match status" value="1"/>
</dbReference>
<organism evidence="5 6">
    <name type="scientific">Secundilactobacillus paracollinoides</name>
    <dbReference type="NCBI Taxonomy" id="240427"/>
    <lineage>
        <taxon>Bacteria</taxon>
        <taxon>Bacillati</taxon>
        <taxon>Bacillota</taxon>
        <taxon>Bacilli</taxon>
        <taxon>Lactobacillales</taxon>
        <taxon>Lactobacillaceae</taxon>
        <taxon>Secundilactobacillus</taxon>
    </lineage>
</organism>
<keyword evidence="2" id="KW-1133">Transmembrane helix</keyword>
<dbReference type="Proteomes" id="UP000093267">
    <property type="component" value="Chromosome"/>
</dbReference>
<feature type="region of interest" description="Disordered" evidence="1">
    <location>
        <begin position="25"/>
        <end position="46"/>
    </location>
</feature>
<keyword evidence="6" id="KW-1185">Reference proteome</keyword>
<sequence length="224" mass="25284">MKKWWVVVLWTCVLGLSAPTTAFGRAGGATGSTTTGETEGTTSSPSSYHQSGYYGYNNGQNLVSGLVIGAVAIFIGGSRLKKRADQRNAPRDVYPIEPEIARQFEPLFYRVEQAWSDGDQATLAALMTPRYFHEMKRLLDRWHAAGKINRLEGMVIINLEAAPSTKETPHVVVTAQARDYFEYPGKSPEYNRNQYDQTRLERFVEVWELQKQSDGRYLVAKIRQ</sequence>
<feature type="signal peptide" evidence="3">
    <location>
        <begin position="1"/>
        <end position="22"/>
    </location>
</feature>
<name>A0A1B2IXU5_9LACO</name>
<gene>
    <name evidence="5" type="ORF">AYR63_06945</name>
</gene>
<proteinExistence type="predicted"/>
<accession>A0A1B2IXU5</accession>
<dbReference type="RefSeq" id="WP_065928425.1">
    <property type="nucleotide sequence ID" value="NZ_CP014915.1"/>
</dbReference>
<dbReference type="EMBL" id="CP014924">
    <property type="protein sequence ID" value="ANZ66894.1"/>
    <property type="molecule type" value="Genomic_DNA"/>
</dbReference>
<feature type="chain" id="PRO_5038991371" description="Tim44-like domain-containing protein" evidence="3">
    <location>
        <begin position="23"/>
        <end position="224"/>
    </location>
</feature>
<dbReference type="SMART" id="SM00978">
    <property type="entry name" value="Tim44"/>
    <property type="match status" value="1"/>
</dbReference>
<evidence type="ECO:0000313" key="5">
    <source>
        <dbReference type="EMBL" id="ANZ66894.1"/>
    </source>
</evidence>
<feature type="domain" description="Tim44-like" evidence="4">
    <location>
        <begin position="80"/>
        <end position="224"/>
    </location>
</feature>
<evidence type="ECO:0000256" key="3">
    <source>
        <dbReference type="SAM" id="SignalP"/>
    </source>
</evidence>
<reference evidence="5 6" key="1">
    <citation type="submission" date="2016-03" db="EMBL/GenBank/DDBJ databases">
        <title>Pediococcus and Lactobacillus from brewery environment - whole genome sequencing and assembly.</title>
        <authorList>
            <person name="Behr J."/>
            <person name="Geissler A.J."/>
            <person name="Vogel R.F."/>
        </authorList>
    </citation>
    <scope>NUCLEOTIDE SEQUENCE [LARGE SCALE GENOMIC DNA]</scope>
    <source>
        <strain evidence="5 6">TMW 1.1995</strain>
    </source>
</reference>